<protein>
    <submittedName>
        <fullName evidence="1">Uncharacterized protein</fullName>
    </submittedName>
</protein>
<evidence type="ECO:0000313" key="2">
    <source>
        <dbReference type="Proteomes" id="UP000289738"/>
    </source>
</evidence>
<dbReference type="InterPro" id="IPR044176">
    <property type="entry name" value="TRL4_chloroplastic"/>
</dbReference>
<evidence type="ECO:0000313" key="1">
    <source>
        <dbReference type="EMBL" id="RYR48221.1"/>
    </source>
</evidence>
<comment type="caution">
    <text evidence="1">The sequence shown here is derived from an EMBL/GenBank/DDBJ whole genome shotgun (WGS) entry which is preliminary data.</text>
</comment>
<dbReference type="STRING" id="3818.A0A445CBN1"/>
<reference evidence="1 2" key="1">
    <citation type="submission" date="2019-01" db="EMBL/GenBank/DDBJ databases">
        <title>Sequencing of cultivated peanut Arachis hypogaea provides insights into genome evolution and oil improvement.</title>
        <authorList>
            <person name="Chen X."/>
        </authorList>
    </citation>
    <scope>NUCLEOTIDE SEQUENCE [LARGE SCALE GENOMIC DNA]</scope>
    <source>
        <strain evidence="2">cv. Fuhuasheng</strain>
        <tissue evidence="1">Leaves</tissue>
    </source>
</reference>
<accession>A0A445CBN1</accession>
<sequence length="143" mass="16434">MPQVVNPRQDLKKPVDSRIFHVGFSLLSRHNHSKLCLGDTKIKPLKRMRGTFCPCSNEHQEDFPNVDEDLCPVDCVREFTTDEEFCRILDKAKGTGSFVILQIYRACFAKLCKKASDDETLIIFLKYNVVPRLSFNSTKMESC</sequence>
<name>A0A445CBN1_ARAHY</name>
<dbReference type="PANTHER" id="PTHR47912">
    <property type="entry name" value="THIOREDOXIN-LIKE 4, CHLOROPLASTIC"/>
    <property type="match status" value="1"/>
</dbReference>
<dbReference type="EMBL" id="SDMP01000007">
    <property type="protein sequence ID" value="RYR48221.1"/>
    <property type="molecule type" value="Genomic_DNA"/>
</dbReference>
<organism evidence="1 2">
    <name type="scientific">Arachis hypogaea</name>
    <name type="common">Peanut</name>
    <dbReference type="NCBI Taxonomy" id="3818"/>
    <lineage>
        <taxon>Eukaryota</taxon>
        <taxon>Viridiplantae</taxon>
        <taxon>Streptophyta</taxon>
        <taxon>Embryophyta</taxon>
        <taxon>Tracheophyta</taxon>
        <taxon>Spermatophyta</taxon>
        <taxon>Magnoliopsida</taxon>
        <taxon>eudicotyledons</taxon>
        <taxon>Gunneridae</taxon>
        <taxon>Pentapetalae</taxon>
        <taxon>rosids</taxon>
        <taxon>fabids</taxon>
        <taxon>Fabales</taxon>
        <taxon>Fabaceae</taxon>
        <taxon>Papilionoideae</taxon>
        <taxon>50 kb inversion clade</taxon>
        <taxon>dalbergioids sensu lato</taxon>
        <taxon>Dalbergieae</taxon>
        <taxon>Pterocarpus clade</taxon>
        <taxon>Arachis</taxon>
    </lineage>
</organism>
<dbReference type="PANTHER" id="PTHR47912:SF1">
    <property type="entry name" value="THIOREDOXIN-LIKE 4, CHLOROPLASTIC"/>
    <property type="match status" value="1"/>
</dbReference>
<proteinExistence type="predicted"/>
<keyword evidence="2" id="KW-1185">Reference proteome</keyword>
<dbReference type="AlphaFoldDB" id="A0A445CBN1"/>
<dbReference type="GO" id="GO:0009507">
    <property type="term" value="C:chloroplast"/>
    <property type="evidence" value="ECO:0007669"/>
    <property type="project" value="TreeGrafter"/>
</dbReference>
<gene>
    <name evidence="1" type="ORF">Ahy_A07g034228</name>
</gene>
<dbReference type="Proteomes" id="UP000289738">
    <property type="component" value="Chromosome A07"/>
</dbReference>